<dbReference type="SUPFAM" id="SSF48371">
    <property type="entry name" value="ARM repeat"/>
    <property type="match status" value="1"/>
</dbReference>
<dbReference type="Pfam" id="PF05729">
    <property type="entry name" value="NACHT"/>
    <property type="match status" value="1"/>
</dbReference>
<dbReference type="InterPro" id="IPR027417">
    <property type="entry name" value="P-loop_NTPase"/>
</dbReference>
<dbReference type="RefSeq" id="WP_190905483.1">
    <property type="nucleotide sequence ID" value="NZ_JACJTQ010000003.1"/>
</dbReference>
<comment type="caution">
    <text evidence="6">The sequence shown here is derived from an EMBL/GenBank/DDBJ whole genome shotgun (WGS) entry which is preliminary data.</text>
</comment>
<evidence type="ECO:0000256" key="3">
    <source>
        <dbReference type="ARBA" id="ARBA00022738"/>
    </source>
</evidence>
<dbReference type="InterPro" id="IPR004155">
    <property type="entry name" value="PBS_lyase_HEAT"/>
</dbReference>
<dbReference type="CDD" id="cd00009">
    <property type="entry name" value="AAA"/>
    <property type="match status" value="1"/>
</dbReference>
<keyword evidence="7" id="KW-1185">Reference proteome</keyword>
<sequence>MPRNIRWDESLLENVLILVEALMQLSEQQPENLQPKPPLYVQWEADKLRVTGYETKLTSGKIARTVEVGTKKENLLKLVTTVGKTLKLPQRQKESGSSQPEKELEEVQYFIDSLRELGLLTEDGKNTRKNQGYWKFTLTLKHQTAPKQENLQVVKQKWNEHPKTKATSLSTPTTDTSIDWRDICHKSLEDAQLRHKATENESEVNVYVPLGLVERKQQQRRGEHEQREQENPYALDKEVIVKTYEHDNFLQEVIGQKPAGNHKHIAIIGEPGAGKTTLLTNIASFIKDKSEDLPIFISLANLQGKTIEDYLLKIWLTQAMKLVKVVVTLEIEHQLIERFRKGGVWLLLDGVDEMGEISPIQALTKINQALKELPIEVRVVLTCRLNVWDTNVNNTLTGFDIYKTQEFKPVQIDDFIQQWFTCAENQQRGEELKAKLKSTKYEKIGKLVTNPLRLALLCQTFYLDEQGELPETKAALYQRFRRYFYEWKPEQFYELINSDDLKDELHNALSKLAFAGINSAARFRLKRSLARQKMGEKLFKLACDVGWLNLVDRLAGTDEEVYAFFHPNFQEYFAALEVNDWREFFKHIPNNPTQGVYRIFEPQWKEVILLWLGRENVEAREKEAFIKALVEFDDQCGDWSNIHQVRHGYYEFRAYFIAAAGITEFKYSQAKEIVEQILRWGFGEFDIAKQQWVKFFDPIANGAKAALLQTERATAIDALVKLIADSNVDDFTKRLAASSLGQIDPGNQTAIDALVKLIADSNVNNSTKCLAASSLGEIDPGNQTAIDALVNFIADSNVDDFTKRLAASSLGQIGSGNQTAIDALVNFIADSNVNNSTKRLAASSLGQIGCGNQTAIDALVNFIADSNVDNDTERLAASSLGQIGSGNQTAIDALVNFIADSNVNNSTKRLAASSLGEIDPGNQTAIDALVKLIADSNVDYDTRCLAASSLGKIGSGNQTAIDALVKLIADSNVDNHTKRLAAFSLGEIDPGNQTAIDALVKLITDSNVNNSTKRLAASSLGEIDPGNQTAIDALVKLITDSNVNNSTKRLAAFSLGQVDPGNQTAIDALVNFIADSNVNNATKRLAASRLGQVDPGNQTAIDALVNFIADSNVDDDTKYRALFSLGKIGSDNKTAIDALVKLIADSNVDDSTKREAAFSLGEIGSSNKTAIDALVNLLARSNVDDSSKYYAASSLGRILTKEHMASVVTVLKNCLSDKIYKNNFDNFKRCYSLIWDCAQNLTYPDFYQAWHAGENSENLNLPSQTFTPQNLQAAINSDRQLSQSIHLICIDTSQFIDPNNPASKIYTEIVKAGCPKCEDGTPKTMTELQTYWDLLESDKPVVLVFYQGMGSQSPQLSDRILNNLSKFDKAICVTSDQGIDDIFNRLRSL</sequence>
<dbReference type="InterPro" id="IPR045434">
    <property type="entry name" value="EAD4"/>
</dbReference>
<dbReference type="Pfam" id="PF22724">
    <property type="entry name" value="NCAB1"/>
    <property type="match status" value="1"/>
</dbReference>
<dbReference type="InterPro" id="IPR011989">
    <property type="entry name" value="ARM-like"/>
</dbReference>
<dbReference type="Gene3D" id="3.40.50.300">
    <property type="entry name" value="P-loop containing nucleotide triphosphate hydrolases"/>
    <property type="match status" value="1"/>
</dbReference>
<dbReference type="Gene3D" id="1.25.10.10">
    <property type="entry name" value="Leucine-rich Repeat Variant"/>
    <property type="match status" value="5"/>
</dbReference>
<keyword evidence="2" id="KW-0042">Antenna complex</keyword>
<evidence type="ECO:0000256" key="1">
    <source>
        <dbReference type="ARBA" id="ARBA00009299"/>
    </source>
</evidence>
<dbReference type="Proteomes" id="UP000660381">
    <property type="component" value="Unassembled WGS sequence"/>
</dbReference>
<accession>A0ABR8IZV6</accession>
<evidence type="ECO:0000313" key="7">
    <source>
        <dbReference type="Proteomes" id="UP000660381"/>
    </source>
</evidence>
<gene>
    <name evidence="6" type="ORF">H6G68_04120</name>
</gene>
<dbReference type="EMBL" id="JACJTQ010000003">
    <property type="protein sequence ID" value="MBD2690952.1"/>
    <property type="molecule type" value="Genomic_DNA"/>
</dbReference>
<evidence type="ECO:0000256" key="2">
    <source>
        <dbReference type="ARBA" id="ARBA00022549"/>
    </source>
</evidence>
<dbReference type="PANTHER" id="PTHR12697:SF5">
    <property type="entry name" value="DEOXYHYPUSINE HYDROXYLASE"/>
    <property type="match status" value="1"/>
</dbReference>
<dbReference type="SMART" id="SM00382">
    <property type="entry name" value="AAA"/>
    <property type="match status" value="1"/>
</dbReference>
<dbReference type="SUPFAM" id="SSF52540">
    <property type="entry name" value="P-loop containing nucleoside triphosphate hydrolases"/>
    <property type="match status" value="1"/>
</dbReference>
<dbReference type="PANTHER" id="PTHR12697">
    <property type="entry name" value="PBS LYASE HEAT-LIKE PROTEIN"/>
    <property type="match status" value="1"/>
</dbReference>
<feature type="domain" description="NACHT" evidence="5">
    <location>
        <begin position="263"/>
        <end position="384"/>
    </location>
</feature>
<protein>
    <submittedName>
        <fullName evidence="6">HEAT repeat domain-containing protein</fullName>
    </submittedName>
</protein>
<dbReference type="Pfam" id="PF13646">
    <property type="entry name" value="HEAT_2"/>
    <property type="match status" value="3"/>
</dbReference>
<dbReference type="Pfam" id="PF19959">
    <property type="entry name" value="EAD4"/>
    <property type="match status" value="1"/>
</dbReference>
<keyword evidence="3" id="KW-0605">Phycobilisome</keyword>
<reference evidence="6 7" key="1">
    <citation type="journal article" date="2020" name="ISME J.">
        <title>Comparative genomics reveals insights into cyanobacterial evolution and habitat adaptation.</title>
        <authorList>
            <person name="Chen M.Y."/>
            <person name="Teng W.K."/>
            <person name="Zhao L."/>
            <person name="Hu C.X."/>
            <person name="Zhou Y.K."/>
            <person name="Han B.P."/>
            <person name="Song L.R."/>
            <person name="Shu W.S."/>
        </authorList>
    </citation>
    <scope>NUCLEOTIDE SEQUENCE [LARGE SCALE GENOMIC DNA]</scope>
    <source>
        <strain evidence="6 7">FACHB-362</strain>
    </source>
</reference>
<dbReference type="PROSITE" id="PS50837">
    <property type="entry name" value="NACHT"/>
    <property type="match status" value="1"/>
</dbReference>
<name>A0ABR8IZV6_9NOST</name>
<evidence type="ECO:0000259" key="5">
    <source>
        <dbReference type="PROSITE" id="PS50837"/>
    </source>
</evidence>
<dbReference type="InterPro" id="IPR054611">
    <property type="entry name" value="NCAB"/>
</dbReference>
<proteinExistence type="inferred from homology"/>
<dbReference type="InterPro" id="IPR003593">
    <property type="entry name" value="AAA+_ATPase"/>
</dbReference>
<dbReference type="InterPro" id="IPR016024">
    <property type="entry name" value="ARM-type_fold"/>
</dbReference>
<dbReference type="Pfam" id="PF22730">
    <property type="entry name" value="NCC-H"/>
    <property type="match status" value="1"/>
</dbReference>
<dbReference type="InterPro" id="IPR007111">
    <property type="entry name" value="NACHT_NTPase"/>
</dbReference>
<dbReference type="InterPro" id="IPR054570">
    <property type="entry name" value="NCC-H_dom"/>
</dbReference>
<organism evidence="6 7">
    <name type="scientific">Anabaena catenula FACHB-362</name>
    <dbReference type="NCBI Taxonomy" id="2692877"/>
    <lineage>
        <taxon>Bacteria</taxon>
        <taxon>Bacillati</taxon>
        <taxon>Cyanobacteriota</taxon>
        <taxon>Cyanophyceae</taxon>
        <taxon>Nostocales</taxon>
        <taxon>Nostocaceae</taxon>
        <taxon>Anabaena</taxon>
    </lineage>
</organism>
<evidence type="ECO:0000313" key="6">
    <source>
        <dbReference type="EMBL" id="MBD2690952.1"/>
    </source>
</evidence>
<dbReference type="SMART" id="SM00567">
    <property type="entry name" value="EZ_HEAT"/>
    <property type="match status" value="14"/>
</dbReference>
<evidence type="ECO:0000256" key="4">
    <source>
        <dbReference type="ARBA" id="ARBA00023239"/>
    </source>
</evidence>
<comment type="similarity">
    <text evidence="1">Belongs to the CpcE/RpcE/PecE family.</text>
</comment>
<keyword evidence="4" id="KW-0456">Lyase</keyword>